<keyword evidence="3" id="KW-1185">Reference proteome</keyword>
<proteinExistence type="predicted"/>
<feature type="region of interest" description="Disordered" evidence="1">
    <location>
        <begin position="74"/>
        <end position="94"/>
    </location>
</feature>
<protein>
    <submittedName>
        <fullName evidence="2">Uncharacterized protein</fullName>
    </submittedName>
</protein>
<evidence type="ECO:0000313" key="2">
    <source>
        <dbReference type="EMBL" id="KZV28106.1"/>
    </source>
</evidence>
<accession>A0A2Z7B328</accession>
<dbReference type="AlphaFoldDB" id="A0A2Z7B328"/>
<gene>
    <name evidence="2" type="ORF">F511_17257</name>
</gene>
<evidence type="ECO:0000256" key="1">
    <source>
        <dbReference type="SAM" id="MobiDB-lite"/>
    </source>
</evidence>
<name>A0A2Z7B328_9LAMI</name>
<dbReference type="Proteomes" id="UP000250235">
    <property type="component" value="Unassembled WGS sequence"/>
</dbReference>
<reference evidence="2 3" key="1">
    <citation type="journal article" date="2015" name="Proc. Natl. Acad. Sci. U.S.A.">
        <title>The resurrection genome of Boea hygrometrica: A blueprint for survival of dehydration.</title>
        <authorList>
            <person name="Xiao L."/>
            <person name="Yang G."/>
            <person name="Zhang L."/>
            <person name="Yang X."/>
            <person name="Zhao S."/>
            <person name="Ji Z."/>
            <person name="Zhou Q."/>
            <person name="Hu M."/>
            <person name="Wang Y."/>
            <person name="Chen M."/>
            <person name="Xu Y."/>
            <person name="Jin H."/>
            <person name="Xiao X."/>
            <person name="Hu G."/>
            <person name="Bao F."/>
            <person name="Hu Y."/>
            <person name="Wan P."/>
            <person name="Li L."/>
            <person name="Deng X."/>
            <person name="Kuang T."/>
            <person name="Xiang C."/>
            <person name="Zhu J.K."/>
            <person name="Oliver M.J."/>
            <person name="He Y."/>
        </authorList>
    </citation>
    <scope>NUCLEOTIDE SEQUENCE [LARGE SCALE GENOMIC DNA]</scope>
    <source>
        <strain evidence="3">cv. XS01</strain>
    </source>
</reference>
<organism evidence="2 3">
    <name type="scientific">Dorcoceras hygrometricum</name>
    <dbReference type="NCBI Taxonomy" id="472368"/>
    <lineage>
        <taxon>Eukaryota</taxon>
        <taxon>Viridiplantae</taxon>
        <taxon>Streptophyta</taxon>
        <taxon>Embryophyta</taxon>
        <taxon>Tracheophyta</taxon>
        <taxon>Spermatophyta</taxon>
        <taxon>Magnoliopsida</taxon>
        <taxon>eudicotyledons</taxon>
        <taxon>Gunneridae</taxon>
        <taxon>Pentapetalae</taxon>
        <taxon>asterids</taxon>
        <taxon>lamiids</taxon>
        <taxon>Lamiales</taxon>
        <taxon>Gesneriaceae</taxon>
        <taxon>Didymocarpoideae</taxon>
        <taxon>Trichosporeae</taxon>
        <taxon>Loxocarpinae</taxon>
        <taxon>Dorcoceras</taxon>
    </lineage>
</organism>
<sequence>MRKLKVSGVHCLGPGCETRTFCCSDVDWDRTSYSSDESESGSVGLLLLRRFVSYPFRRQRRSWKRITETSPFSSFPGFTAGRGFDPAGGTPGGG</sequence>
<dbReference type="EMBL" id="KV010181">
    <property type="protein sequence ID" value="KZV28106.1"/>
    <property type="molecule type" value="Genomic_DNA"/>
</dbReference>
<evidence type="ECO:0000313" key="3">
    <source>
        <dbReference type="Proteomes" id="UP000250235"/>
    </source>
</evidence>